<comment type="subcellular location">
    <subcellularLocation>
        <location evidence="1">Cell membrane</location>
        <topology evidence="1">Multi-pass membrane protein</topology>
    </subcellularLocation>
</comment>
<feature type="active site" evidence="9">
    <location>
        <position position="336"/>
    </location>
</feature>
<organism evidence="14 15">
    <name type="scientific">Paenibacillus sacheonensis</name>
    <dbReference type="NCBI Taxonomy" id="742054"/>
    <lineage>
        <taxon>Bacteria</taxon>
        <taxon>Bacillati</taxon>
        <taxon>Bacillota</taxon>
        <taxon>Bacilli</taxon>
        <taxon>Bacillales</taxon>
        <taxon>Paenibacillaceae</taxon>
        <taxon>Paenibacillus</taxon>
    </lineage>
</organism>
<dbReference type="OrthoDB" id="5901192at2"/>
<evidence type="ECO:0000259" key="13">
    <source>
        <dbReference type="Pfam" id="PF00884"/>
    </source>
</evidence>
<dbReference type="AlphaFoldDB" id="A0A7X4YK09"/>
<sequence length="669" mass="75257">MSIPELSRKRRRLRAPFRFAALLPRLDLFLFIALMLFKLALFDRFIHVPYMDMNRDDRLVAVGTLALLSFWTLWLPRQGRLLALIVLDLALTALLYSDLLYFRYFQDLITIPVLFQAGQVGELGGSIHALLSWRDLWLFADWLALLPLGVLAVIGKRRRRDRMRRATGTTASKPSPVRTFPARLATSAVVFLIGFSLVYVPVHKAQKTWAHGVFSGNWWNLSLYNVTGVLGFHGYDIYRYADEHWFHDNAATAEQIGEAKQWFSARGQVRAGLDKTDPLFGQYKEANVILLQLEAFQSFVIGQRIGGQEVTPNINKLMATSLYFDHFYHQTAQGRTSDADLAANASLQPMPSGSVFTRFADHSYDSMALTLKDYGYMANVFHAYDGGFWNRNIMYDTLGYDQFFSKKAFVIDEPLGWSLGDKSFFKQSVSIMKTQRQPFYSFMISLSSHHPYTLPAKVQTLDVGKFKGTMFGDYLEAVHYVDAAIGVLVDELKSAGLWNRSIFLFYGDHDNSIPDWQPFEDFLGRQLDEADRFRILKGVPLVVHLPDDAHAGTYSQAGGQLDVTPTVLHLLGIPSSGLTMIGTPLVTKQPLAGKRVVFRNGAFIDDRVIYMPAEDGLEEHSKCYASTDGRLLADSSACAAGVAEARKELEASDLVVGHDLVPAMHAKRE</sequence>
<comment type="pathway">
    <text evidence="2">Cell wall biogenesis; lipoteichoic acid biosynthesis.</text>
</comment>
<gene>
    <name evidence="14" type="ORF">GT003_02315</name>
</gene>
<accession>A0A7X4YK09</accession>
<feature type="transmembrane region" description="Helical" evidence="12">
    <location>
        <begin position="182"/>
        <end position="202"/>
    </location>
</feature>
<dbReference type="SUPFAM" id="SSF53649">
    <property type="entry name" value="Alkaline phosphatase-like"/>
    <property type="match status" value="1"/>
</dbReference>
<evidence type="ECO:0000256" key="8">
    <source>
        <dbReference type="PIRNR" id="PIRNR005091"/>
    </source>
</evidence>
<feature type="transmembrane region" description="Helical" evidence="12">
    <location>
        <begin position="21"/>
        <end position="39"/>
    </location>
</feature>
<keyword evidence="15" id="KW-1185">Reference proteome</keyword>
<feature type="transmembrane region" description="Helical" evidence="12">
    <location>
        <begin position="59"/>
        <end position="75"/>
    </location>
</feature>
<reference evidence="14 15" key="1">
    <citation type="submission" date="2020-01" db="EMBL/GenBank/DDBJ databases">
        <title>Paenibacillus soybeanensis sp. nov. isolated from the nodules of soybean (Glycine max(L.) Merr).</title>
        <authorList>
            <person name="Wang H."/>
        </authorList>
    </citation>
    <scope>NUCLEOTIDE SEQUENCE [LARGE SCALE GENOMIC DNA]</scope>
    <source>
        <strain evidence="14 15">DSM 23054</strain>
    </source>
</reference>
<evidence type="ECO:0000313" key="15">
    <source>
        <dbReference type="Proteomes" id="UP000558113"/>
    </source>
</evidence>
<keyword evidence="10" id="KW-0479">Metal-binding</keyword>
<feature type="binding site" evidence="11">
    <location>
        <position position="508"/>
    </location>
    <ligand>
        <name>Mn(2+)</name>
        <dbReference type="ChEBI" id="CHEBI:29035"/>
    </ligand>
</feature>
<evidence type="ECO:0000256" key="1">
    <source>
        <dbReference type="ARBA" id="ARBA00004651"/>
    </source>
</evidence>
<evidence type="ECO:0000313" key="14">
    <source>
        <dbReference type="EMBL" id="NBC67823.1"/>
    </source>
</evidence>
<feature type="binding site" evidence="11">
    <location>
        <position position="336"/>
    </location>
    <ligand>
        <name>Mn(2+)</name>
        <dbReference type="ChEBI" id="CHEBI:29035"/>
    </ligand>
</feature>
<dbReference type="PANTHER" id="PTHR47371:SF3">
    <property type="entry name" value="PHOSPHOGLYCEROL TRANSFERASE I"/>
    <property type="match status" value="1"/>
</dbReference>
<dbReference type="Gene3D" id="3.40.720.10">
    <property type="entry name" value="Alkaline Phosphatase, subunit A"/>
    <property type="match status" value="1"/>
</dbReference>
<dbReference type="GO" id="GO:0046872">
    <property type="term" value="F:metal ion binding"/>
    <property type="evidence" value="ECO:0007669"/>
    <property type="project" value="UniProtKB-KW"/>
</dbReference>
<dbReference type="PANTHER" id="PTHR47371">
    <property type="entry name" value="LIPOTEICHOIC ACID SYNTHASE"/>
    <property type="match status" value="1"/>
</dbReference>
<feature type="transmembrane region" description="Helical" evidence="12">
    <location>
        <begin position="136"/>
        <end position="155"/>
    </location>
</feature>
<feature type="domain" description="Sulfatase N-terminal" evidence="13">
    <location>
        <begin position="287"/>
        <end position="573"/>
    </location>
</feature>
<protein>
    <submittedName>
        <fullName evidence="14">Sulfatase-like hydrolase/transferase</fullName>
    </submittedName>
</protein>
<keyword evidence="4 8" id="KW-1003">Cell membrane</keyword>
<dbReference type="EMBL" id="JAAAMU010000001">
    <property type="protein sequence ID" value="NBC67823.1"/>
    <property type="molecule type" value="Genomic_DNA"/>
</dbReference>
<evidence type="ECO:0000256" key="9">
    <source>
        <dbReference type="PIRSR" id="PIRSR005091-1"/>
    </source>
</evidence>
<dbReference type="PIRSF" id="PIRSF005091">
    <property type="entry name" value="Mmb_sulf_HI1246"/>
    <property type="match status" value="1"/>
</dbReference>
<dbReference type="RefSeq" id="WP_161693965.1">
    <property type="nucleotide sequence ID" value="NZ_JAAAMU010000001.1"/>
</dbReference>
<evidence type="ECO:0000256" key="2">
    <source>
        <dbReference type="ARBA" id="ARBA00004936"/>
    </source>
</evidence>
<evidence type="ECO:0000256" key="6">
    <source>
        <dbReference type="ARBA" id="ARBA00022989"/>
    </source>
</evidence>
<evidence type="ECO:0000256" key="3">
    <source>
        <dbReference type="ARBA" id="ARBA00009983"/>
    </source>
</evidence>
<dbReference type="Proteomes" id="UP000558113">
    <property type="component" value="Unassembled WGS sequence"/>
</dbReference>
<comment type="caution">
    <text evidence="14">The sequence shown here is derived from an EMBL/GenBank/DDBJ whole genome shotgun (WGS) entry which is preliminary data.</text>
</comment>
<keyword evidence="14" id="KW-0808">Transferase</keyword>
<proteinExistence type="inferred from homology"/>
<keyword evidence="6 12" id="KW-1133">Transmembrane helix</keyword>
<dbReference type="InterPro" id="IPR000917">
    <property type="entry name" value="Sulfatase_N"/>
</dbReference>
<dbReference type="GO" id="GO:0016740">
    <property type="term" value="F:transferase activity"/>
    <property type="evidence" value="ECO:0007669"/>
    <property type="project" value="UniProtKB-KW"/>
</dbReference>
<evidence type="ECO:0000256" key="10">
    <source>
        <dbReference type="PIRSR" id="PIRSR005091-2"/>
    </source>
</evidence>
<evidence type="ECO:0000256" key="7">
    <source>
        <dbReference type="ARBA" id="ARBA00023136"/>
    </source>
</evidence>
<keyword evidence="10" id="KW-0464">Manganese</keyword>
<comment type="similarity">
    <text evidence="3 8">Belongs to the LTA synthase family.</text>
</comment>
<dbReference type="CDD" id="cd16015">
    <property type="entry name" value="LTA_synthase"/>
    <property type="match status" value="1"/>
</dbReference>
<dbReference type="InterPro" id="IPR017850">
    <property type="entry name" value="Alkaline_phosphatase_core_sf"/>
</dbReference>
<dbReference type="GO" id="GO:0005886">
    <property type="term" value="C:plasma membrane"/>
    <property type="evidence" value="ECO:0007669"/>
    <property type="project" value="UniProtKB-SubCell"/>
</dbReference>
<evidence type="ECO:0000256" key="11">
    <source>
        <dbReference type="PIRSR" id="PIRSR005091-3"/>
    </source>
</evidence>
<feature type="binding site" evidence="11">
    <location>
        <position position="509"/>
    </location>
    <ligand>
        <name>Mn(2+)</name>
        <dbReference type="ChEBI" id="CHEBI:29035"/>
    </ligand>
</feature>
<keyword evidence="7 8" id="KW-0472">Membrane</keyword>
<feature type="binding site" evidence="11">
    <location>
        <position position="294"/>
    </location>
    <ligand>
        <name>Mn(2+)</name>
        <dbReference type="ChEBI" id="CHEBI:29035"/>
    </ligand>
</feature>
<evidence type="ECO:0000256" key="5">
    <source>
        <dbReference type="ARBA" id="ARBA00022692"/>
    </source>
</evidence>
<keyword evidence="5 12" id="KW-0812">Transmembrane</keyword>
<name>A0A7X4YK09_9BACL</name>
<dbReference type="Gene3D" id="3.30.1120.170">
    <property type="match status" value="1"/>
</dbReference>
<dbReference type="GO" id="GO:0016787">
    <property type="term" value="F:hydrolase activity"/>
    <property type="evidence" value="ECO:0007669"/>
    <property type="project" value="UniProtKB-KW"/>
</dbReference>
<feature type="transmembrane region" description="Helical" evidence="12">
    <location>
        <begin position="82"/>
        <end position="102"/>
    </location>
</feature>
<evidence type="ECO:0000256" key="12">
    <source>
        <dbReference type="SAM" id="Phobius"/>
    </source>
</evidence>
<dbReference type="InterPro" id="IPR012160">
    <property type="entry name" value="LtaS-like"/>
</dbReference>
<dbReference type="InterPro" id="IPR050448">
    <property type="entry name" value="OpgB/LTA_synthase_biosynth"/>
</dbReference>
<keyword evidence="14" id="KW-0378">Hydrolase</keyword>
<dbReference type="Pfam" id="PF00884">
    <property type="entry name" value="Sulfatase"/>
    <property type="match status" value="1"/>
</dbReference>
<feature type="binding site" evidence="10">
    <location>
        <position position="449"/>
    </location>
    <ligand>
        <name>substrate</name>
    </ligand>
</feature>
<evidence type="ECO:0000256" key="4">
    <source>
        <dbReference type="ARBA" id="ARBA00022475"/>
    </source>
</evidence>